<protein>
    <recommendedName>
        <fullName evidence="3">AlgX/AlgJ SGNH hydrolase-like domain-containing protein</fullName>
    </recommendedName>
</protein>
<accession>A0AAV4ZIB5</accession>
<dbReference type="Proteomes" id="UP001055247">
    <property type="component" value="Unassembled WGS sequence"/>
</dbReference>
<evidence type="ECO:0000313" key="2">
    <source>
        <dbReference type="Proteomes" id="UP001055247"/>
    </source>
</evidence>
<name>A0AAV4ZIB5_9HYPH</name>
<reference evidence="1" key="2">
    <citation type="submission" date="2021-08" db="EMBL/GenBank/DDBJ databases">
        <authorList>
            <person name="Tani A."/>
            <person name="Ola A."/>
            <person name="Ogura Y."/>
            <person name="Katsura K."/>
            <person name="Hayashi T."/>
        </authorList>
    </citation>
    <scope>NUCLEOTIDE SEQUENCE</scope>
    <source>
        <strain evidence="1">DSM 16372</strain>
    </source>
</reference>
<dbReference type="EMBL" id="BPQO01000005">
    <property type="protein sequence ID" value="GJD88132.1"/>
    <property type="molecule type" value="Genomic_DNA"/>
</dbReference>
<comment type="caution">
    <text evidence="1">The sequence shown here is derived from an EMBL/GenBank/DDBJ whole genome shotgun (WGS) entry which is preliminary data.</text>
</comment>
<proteinExistence type="predicted"/>
<evidence type="ECO:0000313" key="1">
    <source>
        <dbReference type="EMBL" id="GJD88132.1"/>
    </source>
</evidence>
<dbReference type="AlphaFoldDB" id="A0AAV4ZIB5"/>
<organism evidence="1 2">
    <name type="scientific">Methylobacterium hispanicum</name>
    <dbReference type="NCBI Taxonomy" id="270350"/>
    <lineage>
        <taxon>Bacteria</taxon>
        <taxon>Pseudomonadati</taxon>
        <taxon>Pseudomonadota</taxon>
        <taxon>Alphaproteobacteria</taxon>
        <taxon>Hyphomicrobiales</taxon>
        <taxon>Methylobacteriaceae</taxon>
        <taxon>Methylobacterium</taxon>
    </lineage>
</organism>
<evidence type="ECO:0008006" key="3">
    <source>
        <dbReference type="Google" id="ProtNLM"/>
    </source>
</evidence>
<sequence>MLHAPDPSQMLSRLPDLIRPRRLLTALEAGGRRLYRAWRRRGLEAERIGAVEGAWPGDDLTGWVRADVWADRATPVIGVYRVGLRVGLTVAIAPVGPDGARLSFAVHVDGGHVARDLASGDLTVHLMRDGRPLARIPLAPDLAEALRARAALDFLDHVAALPEPAHAATLERLRALLGEGAANHPGLSAAGTLGRARALFDRTAGEPVSDPSRALAPLLVPVGTRSGDGAALLGRDGQIFLVGGRNRLLEEYARTDDDPRPRALAAAWVALMARRRARLEAAGARYAQVILPETLTLLPHLFPHPVRTPGAILRGIEAGLRHEPGAAACYVSARHALGNVRDPAETVLKTDSHLSPYGTWTAFRAILEHLGLPAGPEPDFGTRRAASGDLALRFFGVPILDLRRETDPGAPGFAFGRAELTFHRPAPGGHVGFSQSWRNPDAPIDASLLVLGNSYCGPAEVHQGRMSWWFARWFRSYHFVWHAHVPAGLVERLGPDIVVCQTVERFLIEVPET</sequence>
<gene>
    <name evidence="1" type="ORF">BHAOGJBA_1644</name>
</gene>
<reference evidence="1" key="1">
    <citation type="journal article" date="2016" name="Front. Microbiol.">
        <title>Genome Sequence of the Piezophilic, Mesophilic Sulfate-Reducing Bacterium Desulfovibrio indicus J2T.</title>
        <authorList>
            <person name="Cao J."/>
            <person name="Maignien L."/>
            <person name="Shao Z."/>
            <person name="Alain K."/>
            <person name="Jebbar M."/>
        </authorList>
    </citation>
    <scope>NUCLEOTIDE SEQUENCE</scope>
    <source>
        <strain evidence="1">DSM 16372</strain>
    </source>
</reference>
<keyword evidence="2" id="KW-1185">Reference proteome</keyword>